<evidence type="ECO:0000256" key="1">
    <source>
        <dbReference type="ARBA" id="ARBA00023004"/>
    </source>
</evidence>
<gene>
    <name evidence="3" type="ORF">S06H3_13821</name>
</gene>
<dbReference type="InterPro" id="IPR038157">
    <property type="entry name" value="FeoA_core_dom"/>
</dbReference>
<comment type="caution">
    <text evidence="3">The sequence shown here is derived from an EMBL/GenBank/DDBJ whole genome shotgun (WGS) entry which is preliminary data.</text>
</comment>
<evidence type="ECO:0000259" key="2">
    <source>
        <dbReference type="Pfam" id="PF04023"/>
    </source>
</evidence>
<dbReference type="Gene3D" id="2.30.30.90">
    <property type="match status" value="1"/>
</dbReference>
<sequence length="43" mass="4837">MGICPGEKIKITNKLPNSIIVEIENKKFALDKSIAKKIKVVKR</sequence>
<dbReference type="EMBL" id="BARV01006744">
    <property type="protein sequence ID" value="GAI16558.1"/>
    <property type="molecule type" value="Genomic_DNA"/>
</dbReference>
<protein>
    <recommendedName>
        <fullName evidence="2">Ferrous iron transporter FeoA-like domain-containing protein</fullName>
    </recommendedName>
</protein>
<reference evidence="3" key="1">
    <citation type="journal article" date="2014" name="Front. Microbiol.">
        <title>High frequency of phylogenetically diverse reductive dehalogenase-homologous genes in deep subseafloor sedimentary metagenomes.</title>
        <authorList>
            <person name="Kawai M."/>
            <person name="Futagami T."/>
            <person name="Toyoda A."/>
            <person name="Takaki Y."/>
            <person name="Nishi S."/>
            <person name="Hori S."/>
            <person name="Arai W."/>
            <person name="Tsubouchi T."/>
            <person name="Morono Y."/>
            <person name="Uchiyama I."/>
            <person name="Ito T."/>
            <person name="Fujiyama A."/>
            <person name="Inagaki F."/>
            <person name="Takami H."/>
        </authorList>
    </citation>
    <scope>NUCLEOTIDE SEQUENCE</scope>
    <source>
        <strain evidence="3">Expedition CK06-06</strain>
    </source>
</reference>
<dbReference type="SUPFAM" id="SSF50037">
    <property type="entry name" value="C-terminal domain of transcriptional repressors"/>
    <property type="match status" value="1"/>
</dbReference>
<dbReference type="GO" id="GO:0046914">
    <property type="term" value="F:transition metal ion binding"/>
    <property type="evidence" value="ECO:0007669"/>
    <property type="project" value="InterPro"/>
</dbReference>
<dbReference type="Pfam" id="PF04023">
    <property type="entry name" value="FeoA"/>
    <property type="match status" value="1"/>
</dbReference>
<organism evidence="3">
    <name type="scientific">marine sediment metagenome</name>
    <dbReference type="NCBI Taxonomy" id="412755"/>
    <lineage>
        <taxon>unclassified sequences</taxon>
        <taxon>metagenomes</taxon>
        <taxon>ecological metagenomes</taxon>
    </lineage>
</organism>
<feature type="domain" description="Ferrous iron transporter FeoA-like" evidence="2">
    <location>
        <begin position="1"/>
        <end position="41"/>
    </location>
</feature>
<name>X1LBV4_9ZZZZ</name>
<keyword evidence="1" id="KW-0408">Iron</keyword>
<dbReference type="InterPro" id="IPR007167">
    <property type="entry name" value="Fe-transptr_FeoA-like"/>
</dbReference>
<proteinExistence type="predicted"/>
<dbReference type="AlphaFoldDB" id="X1LBV4"/>
<evidence type="ECO:0000313" key="3">
    <source>
        <dbReference type="EMBL" id="GAI16558.1"/>
    </source>
</evidence>
<dbReference type="InterPro" id="IPR008988">
    <property type="entry name" value="Transcriptional_repressor_C"/>
</dbReference>
<accession>X1LBV4</accession>